<name>A0A2M8DRK3_9BACT</name>
<dbReference type="EMBL" id="PFSY01000077">
    <property type="protein sequence ID" value="PJC02014.1"/>
    <property type="molecule type" value="Genomic_DNA"/>
</dbReference>
<organism evidence="1 2">
    <name type="scientific">Candidatus Komeilibacteria bacterium CG_4_9_14_0_8_um_filter_36_9</name>
    <dbReference type="NCBI Taxonomy" id="1974473"/>
    <lineage>
        <taxon>Bacteria</taxon>
        <taxon>Candidatus Komeiliibacteriota</taxon>
    </lineage>
</organism>
<sequence length="154" mass="18060">AYSKIPFDNPKYEFLKKYNTDSVIFVTNDKIPCIWGLWGNRSRLWGLEDLFPQRGLVRVISSGIGAMMIKRKVLEEVGSFMLRSADTDHQQFTDYLFCIKAYQMGFQLFADTDIISNHLHYDFDETQMFTNWFNPNDIKDLGLEPNPYSADKYE</sequence>
<dbReference type="Proteomes" id="UP000230136">
    <property type="component" value="Unassembled WGS sequence"/>
</dbReference>
<comment type="caution">
    <text evidence="1">The sequence shown here is derived from an EMBL/GenBank/DDBJ whole genome shotgun (WGS) entry which is preliminary data.</text>
</comment>
<evidence type="ECO:0000313" key="1">
    <source>
        <dbReference type="EMBL" id="PJC02014.1"/>
    </source>
</evidence>
<accession>A0A2M8DRK3</accession>
<evidence type="ECO:0000313" key="2">
    <source>
        <dbReference type="Proteomes" id="UP000230136"/>
    </source>
</evidence>
<proteinExistence type="predicted"/>
<gene>
    <name evidence="1" type="ORF">CO073_01700</name>
</gene>
<feature type="non-terminal residue" evidence="1">
    <location>
        <position position="1"/>
    </location>
</feature>
<dbReference type="SUPFAM" id="SSF53448">
    <property type="entry name" value="Nucleotide-diphospho-sugar transferases"/>
    <property type="match status" value="1"/>
</dbReference>
<dbReference type="InterPro" id="IPR029044">
    <property type="entry name" value="Nucleotide-diphossugar_trans"/>
</dbReference>
<protein>
    <submittedName>
        <fullName evidence="1">Uncharacterized protein</fullName>
    </submittedName>
</protein>
<dbReference type="AlphaFoldDB" id="A0A2M8DRK3"/>
<reference evidence="2" key="1">
    <citation type="submission" date="2017-09" db="EMBL/GenBank/DDBJ databases">
        <title>Depth-based differentiation of microbial function through sediment-hosted aquifers and enrichment of novel symbionts in the deep terrestrial subsurface.</title>
        <authorList>
            <person name="Probst A.J."/>
            <person name="Ladd B."/>
            <person name="Jarett J.K."/>
            <person name="Geller-Mcgrath D.E."/>
            <person name="Sieber C.M.K."/>
            <person name="Emerson J.B."/>
            <person name="Anantharaman K."/>
            <person name="Thomas B.C."/>
            <person name="Malmstrom R."/>
            <person name="Stieglmeier M."/>
            <person name="Klingl A."/>
            <person name="Woyke T."/>
            <person name="Ryan C.M."/>
            <person name="Banfield J.F."/>
        </authorList>
    </citation>
    <scope>NUCLEOTIDE SEQUENCE [LARGE SCALE GENOMIC DNA]</scope>
</reference>